<organism evidence="2 3">
    <name type="scientific">Rhizobium loti</name>
    <name type="common">Mesorhizobium loti</name>
    <dbReference type="NCBI Taxonomy" id="381"/>
    <lineage>
        <taxon>Bacteria</taxon>
        <taxon>Pseudomonadati</taxon>
        <taxon>Pseudomonadota</taxon>
        <taxon>Alphaproteobacteria</taxon>
        <taxon>Hyphomicrobiales</taxon>
        <taxon>Phyllobacteriaceae</taxon>
        <taxon>Mesorhizobium</taxon>
    </lineage>
</organism>
<dbReference type="AlphaFoldDB" id="A0A1A5IX42"/>
<proteinExistence type="predicted"/>
<accession>A0A1A5IX42</accession>
<feature type="transmembrane region" description="Helical" evidence="1">
    <location>
        <begin position="86"/>
        <end position="109"/>
    </location>
</feature>
<evidence type="ECO:0000256" key="1">
    <source>
        <dbReference type="SAM" id="Phobius"/>
    </source>
</evidence>
<dbReference type="OrthoDB" id="8068286at2"/>
<feature type="transmembrane region" description="Helical" evidence="1">
    <location>
        <begin position="183"/>
        <end position="205"/>
    </location>
</feature>
<dbReference type="Proteomes" id="UP000093748">
    <property type="component" value="Unassembled WGS sequence"/>
</dbReference>
<feature type="transmembrane region" description="Helical" evidence="1">
    <location>
        <begin position="225"/>
        <end position="249"/>
    </location>
</feature>
<keyword evidence="1" id="KW-0472">Membrane</keyword>
<feature type="transmembrane region" description="Helical" evidence="1">
    <location>
        <begin position="121"/>
        <end position="145"/>
    </location>
</feature>
<feature type="transmembrane region" description="Helical" evidence="1">
    <location>
        <begin position="269"/>
        <end position="294"/>
    </location>
</feature>
<keyword evidence="1" id="KW-0812">Transmembrane</keyword>
<evidence type="ECO:0000313" key="3">
    <source>
        <dbReference type="Proteomes" id="UP000093748"/>
    </source>
</evidence>
<gene>
    <name evidence="2" type="ORF">BAE39_09690</name>
</gene>
<reference evidence="3" key="1">
    <citation type="submission" date="2016-06" db="EMBL/GenBank/DDBJ databases">
        <title>NZP2037 Pacbio-Illumina hybrid assembly.</title>
        <authorList>
            <person name="Ramsay J.P."/>
        </authorList>
    </citation>
    <scope>NUCLEOTIDE SEQUENCE [LARGE SCALE GENOMIC DNA]</scope>
    <source>
        <strain evidence="3">R7ANS::ICEMlSym2042</strain>
    </source>
</reference>
<keyword evidence="1" id="KW-1133">Transmembrane helix</keyword>
<evidence type="ECO:0000313" key="2">
    <source>
        <dbReference type="EMBL" id="OBP83700.1"/>
    </source>
</evidence>
<comment type="caution">
    <text evidence="2">The sequence shown here is derived from an EMBL/GenBank/DDBJ whole genome shotgun (WGS) entry which is preliminary data.</text>
</comment>
<name>A0A1A5IX42_RHILI</name>
<feature type="transmembrane region" description="Helical" evidence="1">
    <location>
        <begin position="157"/>
        <end position="177"/>
    </location>
</feature>
<dbReference type="EMBL" id="LZTJ01000001">
    <property type="protein sequence ID" value="OBP83700.1"/>
    <property type="molecule type" value="Genomic_DNA"/>
</dbReference>
<evidence type="ECO:0008006" key="4">
    <source>
        <dbReference type="Google" id="ProtNLM"/>
    </source>
</evidence>
<sequence length="303" mass="32446">MPSHKRSLFALPATWRFARPPSHPFAGRRRRMMCTDQAARPAALDFAAGRLSSEAEALRGHRPAMTSSSEQPDNGQAPASRPGGDLFYVPVGWLIFVMAWSVYGLASAWWLVGNSSLPDKIFYFLIGGLVANVITILWGLYLLGLAFGRSGRFPRHFTIWQIATIVWVLARQAYVLTVPEFVFSARGLGITAIEIGIGLLCIYLLRPGSGAGTVYARPQTEAPSVFVSIIAALLGIILGAVIGALVGFFAGSVIADVAKVSCFEGGCGYFAAFIGLAGLVVGAIGGGILAVWLVHRRRRRPVA</sequence>
<protein>
    <recommendedName>
        <fullName evidence="4">DUF2569 domain-containing protein</fullName>
    </recommendedName>
</protein>